<evidence type="ECO:0000313" key="8">
    <source>
        <dbReference type="Proteomes" id="UP000199017"/>
    </source>
</evidence>
<dbReference type="Pfam" id="PF01098">
    <property type="entry name" value="FTSW_RODA_SPOVE"/>
    <property type="match status" value="1"/>
</dbReference>
<name>A0A1G8MMG2_9BACI</name>
<feature type="transmembrane region" description="Helical" evidence="6">
    <location>
        <begin position="12"/>
        <end position="32"/>
    </location>
</feature>
<dbReference type="GO" id="GO:0005886">
    <property type="term" value="C:plasma membrane"/>
    <property type="evidence" value="ECO:0007669"/>
    <property type="project" value="TreeGrafter"/>
</dbReference>
<evidence type="ECO:0000256" key="5">
    <source>
        <dbReference type="ARBA" id="ARBA00023136"/>
    </source>
</evidence>
<dbReference type="GO" id="GO:0032153">
    <property type="term" value="C:cell division site"/>
    <property type="evidence" value="ECO:0007669"/>
    <property type="project" value="TreeGrafter"/>
</dbReference>
<dbReference type="OrthoDB" id="9768187at2"/>
<evidence type="ECO:0000256" key="1">
    <source>
        <dbReference type="ARBA" id="ARBA00004141"/>
    </source>
</evidence>
<dbReference type="GO" id="GO:0008360">
    <property type="term" value="P:regulation of cell shape"/>
    <property type="evidence" value="ECO:0007669"/>
    <property type="project" value="UniProtKB-KW"/>
</dbReference>
<dbReference type="AlphaFoldDB" id="A0A1G8MMG2"/>
<keyword evidence="2 6" id="KW-0812">Transmembrane</keyword>
<keyword evidence="4 6" id="KW-1133">Transmembrane helix</keyword>
<dbReference type="RefSeq" id="WP_091586801.1">
    <property type="nucleotide sequence ID" value="NZ_FNDU01000010.1"/>
</dbReference>
<evidence type="ECO:0000256" key="2">
    <source>
        <dbReference type="ARBA" id="ARBA00022692"/>
    </source>
</evidence>
<keyword evidence="3" id="KW-0133">Cell shape</keyword>
<dbReference type="GO" id="GO:0051301">
    <property type="term" value="P:cell division"/>
    <property type="evidence" value="ECO:0007669"/>
    <property type="project" value="InterPro"/>
</dbReference>
<evidence type="ECO:0000313" key="7">
    <source>
        <dbReference type="EMBL" id="SDI68985.1"/>
    </source>
</evidence>
<dbReference type="InterPro" id="IPR001182">
    <property type="entry name" value="FtsW/RodA"/>
</dbReference>
<gene>
    <name evidence="7" type="ORF">SAMN05216352_110105</name>
</gene>
<sequence>MSVNQEHDKYDVNLLFVLFLFSIASCISIYYAQDMGQYDANFVLRQAVFYVIAFLVAFIVLHFDFEYYNTRLAWILYGFGLALLLLLAVSPASIAPLNNGAKSWFELPVIGSFQPSELMKIFVVITLSHLISNHNQQFHHTMFNDLKLIGKMTAATIPPILLLMNQPDMGMVILTLSIFITLIIVSGISYKIIAVIIGVPALGITSFIFAFFRFPDFVEKYFFSNLSSYQVERFYGWLNPFEFVDAGYQTAQALTLIGTGGMFGRKSNVYVPEAHTDFIFAIIGHIFGFVGGAFVITLYFILLYFIIMTALKTYNLFGMYMCSGIIGMLAFQVFQNVGMNIGLLPVTGFTLPLVSYGGSSLLTTMLAIGLVMSVRYHSKTFMFTPSSEP</sequence>
<feature type="transmembrane region" description="Helical" evidence="6">
    <location>
        <begin position="354"/>
        <end position="374"/>
    </location>
</feature>
<evidence type="ECO:0000256" key="4">
    <source>
        <dbReference type="ARBA" id="ARBA00022989"/>
    </source>
</evidence>
<feature type="transmembrane region" description="Helical" evidence="6">
    <location>
        <begin position="278"/>
        <end position="307"/>
    </location>
</feature>
<reference evidence="7 8" key="1">
    <citation type="submission" date="2016-10" db="EMBL/GenBank/DDBJ databases">
        <authorList>
            <person name="de Groot N.N."/>
        </authorList>
    </citation>
    <scope>NUCLEOTIDE SEQUENCE [LARGE SCALE GENOMIC DNA]</scope>
    <source>
        <strain evidence="8">P4B,CCM 7963,CECT 7998,DSM 25260,IBRC-M 10614,KCTC 13821</strain>
    </source>
</reference>
<feature type="transmembrane region" description="Helical" evidence="6">
    <location>
        <begin position="192"/>
        <end position="212"/>
    </location>
</feature>
<feature type="transmembrane region" description="Helical" evidence="6">
    <location>
        <begin position="314"/>
        <end position="334"/>
    </location>
</feature>
<dbReference type="Proteomes" id="UP000199017">
    <property type="component" value="Unassembled WGS sequence"/>
</dbReference>
<protein>
    <submittedName>
        <fullName evidence="7">Rod shape determining protein RodA</fullName>
    </submittedName>
</protein>
<feature type="transmembrane region" description="Helical" evidence="6">
    <location>
        <begin position="47"/>
        <end position="65"/>
    </location>
</feature>
<dbReference type="GO" id="GO:0015648">
    <property type="term" value="F:lipid-linked peptidoglycan transporter activity"/>
    <property type="evidence" value="ECO:0007669"/>
    <property type="project" value="TreeGrafter"/>
</dbReference>
<feature type="transmembrane region" description="Helical" evidence="6">
    <location>
        <begin position="72"/>
        <end position="94"/>
    </location>
</feature>
<dbReference type="PANTHER" id="PTHR30474:SF1">
    <property type="entry name" value="PEPTIDOGLYCAN GLYCOSYLTRANSFERASE MRDB"/>
    <property type="match status" value="1"/>
</dbReference>
<dbReference type="STRING" id="930129.SAMN05216352_110105"/>
<proteinExistence type="predicted"/>
<dbReference type="PANTHER" id="PTHR30474">
    <property type="entry name" value="CELL CYCLE PROTEIN"/>
    <property type="match status" value="1"/>
</dbReference>
<evidence type="ECO:0000256" key="3">
    <source>
        <dbReference type="ARBA" id="ARBA00022960"/>
    </source>
</evidence>
<accession>A0A1G8MMG2</accession>
<organism evidence="7 8">
    <name type="scientific">Alteribacillus bidgolensis</name>
    <dbReference type="NCBI Taxonomy" id="930129"/>
    <lineage>
        <taxon>Bacteria</taxon>
        <taxon>Bacillati</taxon>
        <taxon>Bacillota</taxon>
        <taxon>Bacilli</taxon>
        <taxon>Bacillales</taxon>
        <taxon>Bacillaceae</taxon>
        <taxon>Alteribacillus</taxon>
    </lineage>
</organism>
<comment type="subcellular location">
    <subcellularLocation>
        <location evidence="1">Membrane</location>
        <topology evidence="1">Multi-pass membrane protein</topology>
    </subcellularLocation>
</comment>
<feature type="transmembrane region" description="Helical" evidence="6">
    <location>
        <begin position="169"/>
        <end position="185"/>
    </location>
</feature>
<dbReference type="EMBL" id="FNDU01000010">
    <property type="protein sequence ID" value="SDI68985.1"/>
    <property type="molecule type" value="Genomic_DNA"/>
</dbReference>
<evidence type="ECO:0000256" key="6">
    <source>
        <dbReference type="SAM" id="Phobius"/>
    </source>
</evidence>
<keyword evidence="5 6" id="KW-0472">Membrane</keyword>
<keyword evidence="8" id="KW-1185">Reference proteome</keyword>